<reference evidence="1" key="1">
    <citation type="journal article" date="2020" name="mSystems">
        <title>Genome- and Community-Level Interaction Insights into Carbon Utilization and Element Cycling Functions of Hydrothermarchaeota in Hydrothermal Sediment.</title>
        <authorList>
            <person name="Zhou Z."/>
            <person name="Liu Y."/>
            <person name="Xu W."/>
            <person name="Pan J."/>
            <person name="Luo Z.H."/>
            <person name="Li M."/>
        </authorList>
    </citation>
    <scope>NUCLEOTIDE SEQUENCE [LARGE SCALE GENOMIC DNA]</scope>
    <source>
        <strain evidence="1">SpSt-402</strain>
    </source>
</reference>
<dbReference type="InterPro" id="IPR010323">
    <property type="entry name" value="DUF924"/>
</dbReference>
<dbReference type="SUPFAM" id="SSF48452">
    <property type="entry name" value="TPR-like"/>
    <property type="match status" value="1"/>
</dbReference>
<dbReference type="Pfam" id="PF06041">
    <property type="entry name" value="DUF924"/>
    <property type="match status" value="1"/>
</dbReference>
<organism evidence="1">
    <name type="scientific">Oscillatoriales cyanobacterium SpSt-402</name>
    <dbReference type="NCBI Taxonomy" id="2282168"/>
    <lineage>
        <taxon>Bacteria</taxon>
        <taxon>Bacillati</taxon>
        <taxon>Cyanobacteriota</taxon>
        <taxon>Cyanophyceae</taxon>
        <taxon>Oscillatoriophycideae</taxon>
        <taxon>Oscillatoriales</taxon>
    </lineage>
</organism>
<gene>
    <name evidence="1" type="ORF">ENR47_11630</name>
</gene>
<accession>A0A832H3V6</accession>
<dbReference type="Gene3D" id="1.20.58.320">
    <property type="entry name" value="TPR-like"/>
    <property type="match status" value="1"/>
</dbReference>
<protein>
    <submittedName>
        <fullName evidence="1">DUF924 domain-containing protein</fullName>
    </submittedName>
</protein>
<dbReference type="AlphaFoldDB" id="A0A832H3V6"/>
<dbReference type="InterPro" id="IPR011990">
    <property type="entry name" value="TPR-like_helical_dom_sf"/>
</dbReference>
<dbReference type="Gene3D" id="1.25.40.10">
    <property type="entry name" value="Tetratricopeptide repeat domain"/>
    <property type="match status" value="1"/>
</dbReference>
<dbReference type="EMBL" id="DSRD01000722">
    <property type="protein sequence ID" value="HGW94916.1"/>
    <property type="molecule type" value="Genomic_DNA"/>
</dbReference>
<sequence>MTSHTNYTLPSSAQEVLQFWFPIPPDCDQATLVRQWQQWFQGGANEEISDRFSPLLEQAIRGELDDWASEPRSRLALIIVLDQFSRSIYRGTAQAFAQDPKACQLALEGIAVGHYAALETPWEKTFFFLPLGHSGDLKKSELVVQLAEDLVQETPPEYQALLEFSAAQARRNRDVIAKFGRHPHRNEVLGRPSTPEELEYVAKGEFTHTRPMPPHLSRYL</sequence>
<evidence type="ECO:0000313" key="1">
    <source>
        <dbReference type="EMBL" id="HGW94916.1"/>
    </source>
</evidence>
<comment type="caution">
    <text evidence="1">The sequence shown here is derived from an EMBL/GenBank/DDBJ whole genome shotgun (WGS) entry which is preliminary data.</text>
</comment>
<proteinExistence type="predicted"/>
<name>A0A832H3V6_9CYAN</name>